<evidence type="ECO:0000313" key="3">
    <source>
        <dbReference type="Proteomes" id="UP000186026"/>
    </source>
</evidence>
<dbReference type="SUPFAM" id="SSF52540">
    <property type="entry name" value="P-loop containing nucleoside triphosphate hydrolases"/>
    <property type="match status" value="1"/>
</dbReference>
<evidence type="ECO:0000259" key="1">
    <source>
        <dbReference type="Pfam" id="PF13173"/>
    </source>
</evidence>
<accession>A0A1N7LG73</accession>
<gene>
    <name evidence="2" type="ORF">SAMN05421761_103306</name>
</gene>
<dbReference type="PANTHER" id="PTHR42990">
    <property type="entry name" value="ATPASE"/>
    <property type="match status" value="1"/>
</dbReference>
<dbReference type="EMBL" id="FTOP01000003">
    <property type="protein sequence ID" value="SIS72771.1"/>
    <property type="molecule type" value="Genomic_DNA"/>
</dbReference>
<dbReference type="STRING" id="529505.SAMN05421761_103306"/>
<feature type="domain" description="AAA" evidence="1">
    <location>
        <begin position="38"/>
        <end position="158"/>
    </location>
</feature>
<protein>
    <recommendedName>
        <fullName evidence="1">AAA domain-containing protein</fullName>
    </recommendedName>
</protein>
<name>A0A1N7LG73_9BACT</name>
<dbReference type="Gene3D" id="3.40.50.300">
    <property type="entry name" value="P-loop containing nucleotide triphosphate hydrolases"/>
    <property type="match status" value="1"/>
</dbReference>
<dbReference type="InterPro" id="IPR041682">
    <property type="entry name" value="AAA_14"/>
</dbReference>
<reference evidence="3" key="1">
    <citation type="submission" date="2017-01" db="EMBL/GenBank/DDBJ databases">
        <authorList>
            <person name="Varghese N."/>
            <person name="Submissions S."/>
        </authorList>
    </citation>
    <scope>NUCLEOTIDE SEQUENCE [LARGE SCALE GENOMIC DNA]</scope>
    <source>
        <strain evidence="3">DSM 46698</strain>
    </source>
</reference>
<keyword evidence="3" id="KW-1185">Reference proteome</keyword>
<dbReference type="Proteomes" id="UP000186026">
    <property type="component" value="Unassembled WGS sequence"/>
</dbReference>
<organism evidence="2 3">
    <name type="scientific">Belliella pelovolcani</name>
    <dbReference type="NCBI Taxonomy" id="529505"/>
    <lineage>
        <taxon>Bacteria</taxon>
        <taxon>Pseudomonadati</taxon>
        <taxon>Bacteroidota</taxon>
        <taxon>Cytophagia</taxon>
        <taxon>Cytophagales</taxon>
        <taxon>Cyclobacteriaceae</taxon>
        <taxon>Belliella</taxon>
    </lineage>
</organism>
<sequence length="401" mass="46462">MFFIENKMERLIKTSEKTIKGFNQGFKRYLIDQVDWDQRLILILGHRGVGKTTLLLQQMQKRQAKAIYLTLDDFHFESNRLVLVIEALYDLGYRSFYLDEVHRYIHWSVDLKNLYDNFPDVHFIVSGSSILEIQKGKGDLSRRAAVYHLAGLSFREYLMLENQIDHPPISLNEILANHQALSESITDQADITKLFKKYLEFGYYPFYLESENLYKSRLLETTQVVLEMDLSPWEDLTHKTIRNMKKLIFIISESVPFIPNISKLAEKLEVSRNTILKTLDLLEQAQILNLLRQSTRGVSFLQKPEKIYLQNTNLAFALSTYASNQGNLRETFFLNQVRQSHEVTLPKYGDFIVDDSYVFEIGGAGKTATQIQGVPNAYIVADNIKIGSGNKTPLWIFGFLY</sequence>
<dbReference type="AlphaFoldDB" id="A0A1N7LG73"/>
<proteinExistence type="predicted"/>
<dbReference type="InterPro" id="IPR027417">
    <property type="entry name" value="P-loop_NTPase"/>
</dbReference>
<evidence type="ECO:0000313" key="2">
    <source>
        <dbReference type="EMBL" id="SIS72771.1"/>
    </source>
</evidence>
<dbReference type="Pfam" id="PF13173">
    <property type="entry name" value="AAA_14"/>
    <property type="match status" value="1"/>
</dbReference>
<dbReference type="PANTHER" id="PTHR42990:SF1">
    <property type="entry name" value="AAA+ ATPASE DOMAIN-CONTAINING PROTEIN"/>
    <property type="match status" value="1"/>
</dbReference>